<organism evidence="2 3">
    <name type="scientific">Cercophora samala</name>
    <dbReference type="NCBI Taxonomy" id="330535"/>
    <lineage>
        <taxon>Eukaryota</taxon>
        <taxon>Fungi</taxon>
        <taxon>Dikarya</taxon>
        <taxon>Ascomycota</taxon>
        <taxon>Pezizomycotina</taxon>
        <taxon>Sordariomycetes</taxon>
        <taxon>Sordariomycetidae</taxon>
        <taxon>Sordariales</taxon>
        <taxon>Lasiosphaeriaceae</taxon>
        <taxon>Cercophora</taxon>
    </lineage>
</organism>
<feature type="region of interest" description="Disordered" evidence="1">
    <location>
        <begin position="858"/>
        <end position="1119"/>
    </location>
</feature>
<feature type="region of interest" description="Disordered" evidence="1">
    <location>
        <begin position="170"/>
        <end position="254"/>
    </location>
</feature>
<feature type="compositionally biased region" description="Polar residues" evidence="1">
    <location>
        <begin position="1005"/>
        <end position="1015"/>
    </location>
</feature>
<feature type="compositionally biased region" description="Polar residues" evidence="1">
    <location>
        <begin position="1028"/>
        <end position="1055"/>
    </location>
</feature>
<feature type="compositionally biased region" description="Polar residues" evidence="1">
    <location>
        <begin position="176"/>
        <end position="186"/>
    </location>
</feature>
<evidence type="ECO:0000313" key="2">
    <source>
        <dbReference type="EMBL" id="KAK0665226.1"/>
    </source>
</evidence>
<dbReference type="EMBL" id="JAULSY010000115">
    <property type="protein sequence ID" value="KAK0665226.1"/>
    <property type="molecule type" value="Genomic_DNA"/>
</dbReference>
<keyword evidence="3" id="KW-1185">Reference proteome</keyword>
<feature type="region of interest" description="Disordered" evidence="1">
    <location>
        <begin position="367"/>
        <end position="414"/>
    </location>
</feature>
<feature type="region of interest" description="Disordered" evidence="1">
    <location>
        <begin position="431"/>
        <end position="454"/>
    </location>
</feature>
<evidence type="ECO:0000313" key="3">
    <source>
        <dbReference type="Proteomes" id="UP001174997"/>
    </source>
</evidence>
<dbReference type="AlphaFoldDB" id="A0AA39Z6P5"/>
<feature type="compositionally biased region" description="Basic and acidic residues" evidence="1">
    <location>
        <begin position="883"/>
        <end position="912"/>
    </location>
</feature>
<gene>
    <name evidence="2" type="ORF">QBC41DRAFT_283485</name>
</gene>
<comment type="caution">
    <text evidence="2">The sequence shown here is derived from an EMBL/GenBank/DDBJ whole genome shotgun (WGS) entry which is preliminary data.</text>
</comment>
<sequence length="1119" mass="121830">MSISLSRRRMDTVDVSAMEKLAPAYRPLRAEAGTPDIHGNRRLGRYGLGVTNRWGLTPGQLSKAKWGWTRWRWLPHPPPATPYSVSHQLRILKPAGAGIGSSFRTWRRSGNLFMDVLSKPTVPRVYMSRTKEPRYGDMHLVPGWARNLEGEVQILKDTLGNVINRLSRDTREGAGESSTGLHTLSTAARRVPTPAAHTTMGPGTRPSPSTTASSQRPVTKTTRTTPSDKHEPTTAPDRSRSAPPSWEGEDDGAMPKAEQALQEVLQGMREELTSIKKAYSDLHNKIEKCHRPAASGDSMKCPGKCPTNEKPLGEATTAEPGTGKTPPPESATVKELKAEKARCERQAKRQQNVIDILFQQITSLNRNISPDRAGSRIETTPRPSNTSDDTGAPTVVLPTPQTASPTNAGLDGTKRSAYQNRAEEKLRTPLPGLATTPITTSSRTTTGTSRVPTDEPDITRALALLSRTLTTSGTDASVVGTVPPDQGVEEALAVIEEALFAASASAPADESTAQDPDDTTGTVVTAQDPSITRALAVIKQSLLAAGTGASSENTIPIITDPDSSHDTVGTTTATATTTSEDLKTPPPATERVIVSAKEQVHAAFCALRTKTRNFSYSAAFQLGSPMSFVSDMQKKAQEQPFCKPQVWDRLNRDQRANRVCQLIFLWLWRQILRPGVESFGVKVAYDPTDPPRGLTPLQVASQEESWTPLQKLARAIAPLGEKIFRNLSPVIHFEFARNEHLVRRQIWGICHDAALLKMMFREVAGKQMKIEVPGAHGDKLTENKWMEQGFDELTGALPLREWVRIIDLERSSRKTAFVSVPFGALTMVVDGKKVVLERAWVVGNEDEEYISSGLFVRPRKSSDQAEGPGPGSDREDADETESAGEKENRGERENRGKTETTDETENGDKIENTNETEDTGTDKTAKPGETKTASEDGKPVAQKQTKEASHPVIPVIIISSDSGDSESESESDDIKKDPTWRPSSKPVEVSTATATSGPVLPKKPTAQSEQSSSTAVGPDTITDVLRTVTPSNSQTTFVPHMTSTSIVPGPRTSSVALAHQADADGQRKKKKRRRRRRESDPDWIPGQTDGESESSTEGNEPKAERANKKLRETPDDDGL</sequence>
<feature type="compositionally biased region" description="Basic residues" evidence="1">
    <location>
        <begin position="1067"/>
        <end position="1076"/>
    </location>
</feature>
<feature type="region of interest" description="Disordered" evidence="1">
    <location>
        <begin position="505"/>
        <end position="524"/>
    </location>
</feature>
<feature type="compositionally biased region" description="Low complexity" evidence="1">
    <location>
        <begin position="435"/>
        <end position="451"/>
    </location>
</feature>
<feature type="compositionally biased region" description="Basic and acidic residues" evidence="1">
    <location>
        <begin position="920"/>
        <end position="949"/>
    </location>
</feature>
<name>A0AA39Z6P5_9PEZI</name>
<feature type="compositionally biased region" description="Polar residues" evidence="1">
    <location>
        <begin position="377"/>
        <end position="389"/>
    </location>
</feature>
<feature type="compositionally biased region" description="Basic and acidic residues" evidence="1">
    <location>
        <begin position="226"/>
        <end position="240"/>
    </location>
</feature>
<evidence type="ECO:0000256" key="1">
    <source>
        <dbReference type="SAM" id="MobiDB-lite"/>
    </source>
</evidence>
<protein>
    <submittedName>
        <fullName evidence="2">Uncharacterized protein</fullName>
    </submittedName>
</protein>
<dbReference type="Proteomes" id="UP001174997">
    <property type="component" value="Unassembled WGS sequence"/>
</dbReference>
<accession>A0AA39Z6P5</accession>
<feature type="region of interest" description="Disordered" evidence="1">
    <location>
        <begin position="554"/>
        <end position="586"/>
    </location>
</feature>
<reference evidence="2" key="1">
    <citation type="submission" date="2023-06" db="EMBL/GenBank/DDBJ databases">
        <title>Genome-scale phylogeny and comparative genomics of the fungal order Sordariales.</title>
        <authorList>
            <consortium name="Lawrence Berkeley National Laboratory"/>
            <person name="Hensen N."/>
            <person name="Bonometti L."/>
            <person name="Westerberg I."/>
            <person name="Brannstrom I.O."/>
            <person name="Guillou S."/>
            <person name="Cros-Aarteil S."/>
            <person name="Calhoun S."/>
            <person name="Haridas S."/>
            <person name="Kuo A."/>
            <person name="Mondo S."/>
            <person name="Pangilinan J."/>
            <person name="Riley R."/>
            <person name="Labutti K."/>
            <person name="Andreopoulos B."/>
            <person name="Lipzen A."/>
            <person name="Chen C."/>
            <person name="Yanf M."/>
            <person name="Daum C."/>
            <person name="Ng V."/>
            <person name="Clum A."/>
            <person name="Steindorff A."/>
            <person name="Ohm R."/>
            <person name="Martin F."/>
            <person name="Silar P."/>
            <person name="Natvig D."/>
            <person name="Lalanne C."/>
            <person name="Gautier V."/>
            <person name="Ament-Velasquez S.L."/>
            <person name="Kruys A."/>
            <person name="Hutchinson M.I."/>
            <person name="Powell A.J."/>
            <person name="Barry K."/>
            <person name="Miller A.N."/>
            <person name="Grigoriev I.V."/>
            <person name="Debuchy R."/>
            <person name="Gladieux P."/>
            <person name="Thoren M.H."/>
            <person name="Johannesson H."/>
        </authorList>
    </citation>
    <scope>NUCLEOTIDE SEQUENCE</scope>
    <source>
        <strain evidence="2">CBS 307.81</strain>
    </source>
</reference>
<feature type="compositionally biased region" description="Polar residues" evidence="1">
    <location>
        <begin position="206"/>
        <end position="225"/>
    </location>
</feature>
<proteinExistence type="predicted"/>
<feature type="compositionally biased region" description="Basic and acidic residues" evidence="1">
    <location>
        <begin position="1099"/>
        <end position="1113"/>
    </location>
</feature>
<feature type="region of interest" description="Disordered" evidence="1">
    <location>
        <begin position="310"/>
        <end position="336"/>
    </location>
</feature>